<protein>
    <submittedName>
        <fullName evidence="1">Uncharacterized protein</fullName>
    </submittedName>
</protein>
<dbReference type="RefSeq" id="WP_123666478.1">
    <property type="nucleotide sequence ID" value="NZ_RJKE01000001.1"/>
</dbReference>
<gene>
    <name evidence="1" type="ORF">EDD29_4752</name>
</gene>
<proteinExistence type="predicted"/>
<dbReference type="OrthoDB" id="4557840at2"/>
<evidence type="ECO:0000313" key="2">
    <source>
        <dbReference type="Proteomes" id="UP000272400"/>
    </source>
</evidence>
<comment type="caution">
    <text evidence="1">The sequence shown here is derived from an EMBL/GenBank/DDBJ whole genome shotgun (WGS) entry which is preliminary data.</text>
</comment>
<keyword evidence="2" id="KW-1185">Reference proteome</keyword>
<reference evidence="1 2" key="1">
    <citation type="submission" date="2018-11" db="EMBL/GenBank/DDBJ databases">
        <title>Sequencing the genomes of 1000 actinobacteria strains.</title>
        <authorList>
            <person name="Klenk H.-P."/>
        </authorList>
    </citation>
    <scope>NUCLEOTIDE SEQUENCE [LARGE SCALE GENOMIC DNA]</scope>
    <source>
        <strain evidence="1 2">DSM 44254</strain>
    </source>
</reference>
<accession>A0A3N1D0V7</accession>
<name>A0A3N1D0V7_9ACTN</name>
<evidence type="ECO:0000313" key="1">
    <source>
        <dbReference type="EMBL" id="ROO87159.1"/>
    </source>
</evidence>
<organism evidence="1 2">
    <name type="scientific">Actinocorallia herbida</name>
    <dbReference type="NCBI Taxonomy" id="58109"/>
    <lineage>
        <taxon>Bacteria</taxon>
        <taxon>Bacillati</taxon>
        <taxon>Actinomycetota</taxon>
        <taxon>Actinomycetes</taxon>
        <taxon>Streptosporangiales</taxon>
        <taxon>Thermomonosporaceae</taxon>
        <taxon>Actinocorallia</taxon>
    </lineage>
</organism>
<dbReference type="EMBL" id="RJKE01000001">
    <property type="protein sequence ID" value="ROO87159.1"/>
    <property type="molecule type" value="Genomic_DNA"/>
</dbReference>
<sequence>MSGIERRLLLIFRGSPTQAQLDRLRQALDLHPHGRLTDAEDAHFGDRDFAIADVPAVMGLWRSDDDLWSISIDADSEAILAENDIARWHSAVEVAAEDAGWILLERRSFPGTRP</sequence>
<dbReference type="Proteomes" id="UP000272400">
    <property type="component" value="Unassembled WGS sequence"/>
</dbReference>
<dbReference type="AlphaFoldDB" id="A0A3N1D0V7"/>